<dbReference type="EMBL" id="JABBGF010000001">
    <property type="protein sequence ID" value="NML56062.1"/>
    <property type="molecule type" value="Genomic_DNA"/>
</dbReference>
<accession>A0A7Y0A3L1</accession>
<dbReference type="InterPro" id="IPR044135">
    <property type="entry name" value="Met-tRNA-FMT_C"/>
</dbReference>
<proteinExistence type="inferred from homology"/>
<dbReference type="PANTHER" id="PTHR11138">
    <property type="entry name" value="METHIONYL-TRNA FORMYLTRANSFERASE"/>
    <property type="match status" value="1"/>
</dbReference>
<evidence type="ECO:0000259" key="4">
    <source>
        <dbReference type="Pfam" id="PF00551"/>
    </source>
</evidence>
<protein>
    <recommendedName>
        <fullName evidence="8">Methionyl-tRNA formyltransferase</fullName>
    </recommendedName>
</protein>
<sequence>MTDPLKIAVLCNNRMAFPALQALRAAGRLCALGVPDKNAEVIEFCSMLSKQSGIPLFIMTSESCTSQIKNMMEISGANTVFTMTFPWKISSEILSLYSGKFYNFHYGLLPEMRGADPVFETIRSRSGQSGITVHIIDKYIDKGAIILKKNIPVNADMTHGALCTHLSWLGANLLNELLNLLQRNFQGTEQSEEKARYYSKPSASDVCISWEKQDAETIEALIRACNPWNKGAYTQWNGWNIRVLEATLIHNADLQTGLPGTIVSLNKENGLIVKCNHNSHLRLDIIYTEEGFMSGHKLSAFGLRTGGKFQNL</sequence>
<dbReference type="AlphaFoldDB" id="A0A7Y0A3L1"/>
<evidence type="ECO:0000256" key="3">
    <source>
        <dbReference type="ARBA" id="ARBA00022917"/>
    </source>
</evidence>
<comment type="caution">
    <text evidence="6">The sequence shown here is derived from an EMBL/GenBank/DDBJ whole genome shotgun (WGS) entry which is preliminary data.</text>
</comment>
<comment type="similarity">
    <text evidence="1">Belongs to the Fmt family.</text>
</comment>
<keyword evidence="7" id="KW-1185">Reference proteome</keyword>
<dbReference type="RefSeq" id="WP_169229479.1">
    <property type="nucleotide sequence ID" value="NZ_JABBGF010000001.1"/>
</dbReference>
<dbReference type="InterPro" id="IPR036477">
    <property type="entry name" value="Formyl_transf_N_sf"/>
</dbReference>
<keyword evidence="3" id="KW-0648">Protein biosynthesis</keyword>
<evidence type="ECO:0000256" key="2">
    <source>
        <dbReference type="ARBA" id="ARBA00022679"/>
    </source>
</evidence>
<dbReference type="InterPro" id="IPR011034">
    <property type="entry name" value="Formyl_transferase-like_C_sf"/>
</dbReference>
<feature type="domain" description="Formyl transferase C-terminal" evidence="5">
    <location>
        <begin position="203"/>
        <end position="289"/>
    </location>
</feature>
<dbReference type="GO" id="GO:0004479">
    <property type="term" value="F:methionyl-tRNA formyltransferase activity"/>
    <property type="evidence" value="ECO:0007669"/>
    <property type="project" value="TreeGrafter"/>
</dbReference>
<reference evidence="6 7" key="1">
    <citation type="submission" date="2020-04" db="EMBL/GenBank/DDBJ databases">
        <title>Chryseobacterium sp. RJ-7-14 sp. nov., isolated from Jeju soil.</title>
        <authorList>
            <person name="Dahal R.H."/>
            <person name="Chaudhary D.K."/>
        </authorList>
    </citation>
    <scope>NUCLEOTIDE SEQUENCE [LARGE SCALE GENOMIC DNA]</scope>
    <source>
        <strain evidence="6 7">RJ-7-14</strain>
    </source>
</reference>
<dbReference type="Gene3D" id="3.40.50.12230">
    <property type="match status" value="1"/>
</dbReference>
<dbReference type="Pfam" id="PF00551">
    <property type="entry name" value="Formyl_trans_N"/>
    <property type="match status" value="1"/>
</dbReference>
<dbReference type="SUPFAM" id="SSF53328">
    <property type="entry name" value="Formyltransferase"/>
    <property type="match status" value="1"/>
</dbReference>
<dbReference type="SUPFAM" id="SSF50486">
    <property type="entry name" value="FMT C-terminal domain-like"/>
    <property type="match status" value="1"/>
</dbReference>
<dbReference type="CDD" id="cd08704">
    <property type="entry name" value="Met_tRNA_FMT_C"/>
    <property type="match status" value="1"/>
</dbReference>
<keyword evidence="2" id="KW-0808">Transferase</keyword>
<evidence type="ECO:0000313" key="6">
    <source>
        <dbReference type="EMBL" id="NML56062.1"/>
    </source>
</evidence>
<feature type="domain" description="Formyl transferase N-terminal" evidence="4">
    <location>
        <begin position="68"/>
        <end position="173"/>
    </location>
</feature>
<organism evidence="6 7">
    <name type="scientific">Chryseobacterium cheonjiense</name>
    <dbReference type="NCBI Taxonomy" id="2728845"/>
    <lineage>
        <taxon>Bacteria</taxon>
        <taxon>Pseudomonadati</taxon>
        <taxon>Bacteroidota</taxon>
        <taxon>Flavobacteriia</taxon>
        <taxon>Flavobacteriales</taxon>
        <taxon>Weeksellaceae</taxon>
        <taxon>Chryseobacterium group</taxon>
        <taxon>Chryseobacterium</taxon>
    </lineage>
</organism>
<evidence type="ECO:0000259" key="5">
    <source>
        <dbReference type="Pfam" id="PF02911"/>
    </source>
</evidence>
<evidence type="ECO:0000313" key="7">
    <source>
        <dbReference type="Proteomes" id="UP000552615"/>
    </source>
</evidence>
<dbReference type="InterPro" id="IPR002376">
    <property type="entry name" value="Formyl_transf_N"/>
</dbReference>
<dbReference type="PANTHER" id="PTHR11138:SF5">
    <property type="entry name" value="METHIONYL-TRNA FORMYLTRANSFERASE, MITOCHONDRIAL"/>
    <property type="match status" value="1"/>
</dbReference>
<dbReference type="Proteomes" id="UP000552615">
    <property type="component" value="Unassembled WGS sequence"/>
</dbReference>
<dbReference type="Pfam" id="PF02911">
    <property type="entry name" value="Formyl_trans_C"/>
    <property type="match status" value="1"/>
</dbReference>
<name>A0A7Y0A3L1_9FLAO</name>
<evidence type="ECO:0008006" key="8">
    <source>
        <dbReference type="Google" id="ProtNLM"/>
    </source>
</evidence>
<evidence type="ECO:0000256" key="1">
    <source>
        <dbReference type="ARBA" id="ARBA00010699"/>
    </source>
</evidence>
<dbReference type="InterPro" id="IPR005793">
    <property type="entry name" value="Formyl_trans_C"/>
</dbReference>
<gene>
    <name evidence="6" type="ORF">HHL20_01755</name>
</gene>
<dbReference type="GO" id="GO:0005829">
    <property type="term" value="C:cytosol"/>
    <property type="evidence" value="ECO:0007669"/>
    <property type="project" value="TreeGrafter"/>
</dbReference>